<dbReference type="OrthoDB" id="10040454at2759"/>
<dbReference type="Proteomes" id="UP000887013">
    <property type="component" value="Unassembled WGS sequence"/>
</dbReference>
<dbReference type="AlphaFoldDB" id="A0A8X6MZG9"/>
<evidence type="ECO:0000313" key="1">
    <source>
        <dbReference type="EMBL" id="GFS86294.1"/>
    </source>
</evidence>
<dbReference type="EMBL" id="BMAW01052569">
    <property type="protein sequence ID" value="GFS86294.1"/>
    <property type="molecule type" value="Genomic_DNA"/>
</dbReference>
<comment type="caution">
    <text evidence="1">The sequence shown here is derived from an EMBL/GenBank/DDBJ whole genome shotgun (WGS) entry which is preliminary data.</text>
</comment>
<gene>
    <name evidence="1" type="primary">ALC56_04051</name>
    <name evidence="1" type="ORF">NPIL_613821</name>
</gene>
<reference evidence="1" key="1">
    <citation type="submission" date="2020-08" db="EMBL/GenBank/DDBJ databases">
        <title>Multicomponent nature underlies the extraordinary mechanical properties of spider dragline silk.</title>
        <authorList>
            <person name="Kono N."/>
            <person name="Nakamura H."/>
            <person name="Mori M."/>
            <person name="Yoshida Y."/>
            <person name="Ohtoshi R."/>
            <person name="Malay A.D."/>
            <person name="Moran D.A.P."/>
            <person name="Tomita M."/>
            <person name="Numata K."/>
            <person name="Arakawa K."/>
        </authorList>
    </citation>
    <scope>NUCLEOTIDE SEQUENCE</scope>
</reference>
<keyword evidence="2" id="KW-1185">Reference proteome</keyword>
<evidence type="ECO:0000313" key="2">
    <source>
        <dbReference type="Proteomes" id="UP000887013"/>
    </source>
</evidence>
<proteinExistence type="predicted"/>
<organism evidence="1 2">
    <name type="scientific">Nephila pilipes</name>
    <name type="common">Giant wood spider</name>
    <name type="synonym">Nephila maculata</name>
    <dbReference type="NCBI Taxonomy" id="299642"/>
    <lineage>
        <taxon>Eukaryota</taxon>
        <taxon>Metazoa</taxon>
        <taxon>Ecdysozoa</taxon>
        <taxon>Arthropoda</taxon>
        <taxon>Chelicerata</taxon>
        <taxon>Arachnida</taxon>
        <taxon>Araneae</taxon>
        <taxon>Araneomorphae</taxon>
        <taxon>Entelegynae</taxon>
        <taxon>Araneoidea</taxon>
        <taxon>Nephilidae</taxon>
        <taxon>Nephila</taxon>
    </lineage>
</organism>
<sequence>MLKRVIEKFRHTGSIGDAKHTDCPKASRSNITTKVVRENVGGSPGTSIRRRGQELQISRISLQQLLTEDLRLQAYNIQFTQELKPNAHAPRRAR</sequence>
<protein>
    <submittedName>
        <fullName evidence="1">52 kDa repressor of the inhibitor of the protein kinase</fullName>
    </submittedName>
</protein>
<accession>A0A8X6MZG9</accession>
<name>A0A8X6MZG9_NEPPI</name>